<proteinExistence type="inferred from homology"/>
<dbReference type="GO" id="GO:0003735">
    <property type="term" value="F:structural constituent of ribosome"/>
    <property type="evidence" value="ECO:0007669"/>
    <property type="project" value="InterPro"/>
</dbReference>
<evidence type="ECO:0000256" key="8">
    <source>
        <dbReference type="SAM" id="MobiDB-lite"/>
    </source>
</evidence>
<evidence type="ECO:0000313" key="9">
    <source>
        <dbReference type="EMBL" id="KAJ8784466.1"/>
    </source>
</evidence>
<dbReference type="Gene3D" id="1.10.10.1760">
    <property type="entry name" value="60S ribosomal protein L36"/>
    <property type="match status" value="1"/>
</dbReference>
<protein>
    <recommendedName>
        <fullName evidence="6">Large ribosomal subunit protein eL36</fullName>
    </recommendedName>
    <alternativeName>
        <fullName evidence="7">60S ribosomal protein L36</fullName>
    </alternativeName>
</protein>
<comment type="function">
    <text evidence="5">Component of the large ribosomal subunit. The ribosome is a large ribonucleoprotein complex responsible for the synthesis of proteins in the cell.</text>
</comment>
<keyword evidence="10" id="KW-1185">Reference proteome</keyword>
<name>A0AB34GVK5_ESCRO</name>
<keyword evidence="4" id="KW-0687">Ribonucleoprotein</keyword>
<dbReference type="Pfam" id="PF01158">
    <property type="entry name" value="Ribosomal_L36e"/>
    <property type="match status" value="1"/>
</dbReference>
<evidence type="ECO:0000256" key="5">
    <source>
        <dbReference type="ARBA" id="ARBA00034092"/>
    </source>
</evidence>
<organism evidence="9 10">
    <name type="scientific">Eschrichtius robustus</name>
    <name type="common">California gray whale</name>
    <name type="synonym">Eschrichtius gibbosus</name>
    <dbReference type="NCBI Taxonomy" id="9764"/>
    <lineage>
        <taxon>Eukaryota</taxon>
        <taxon>Metazoa</taxon>
        <taxon>Chordata</taxon>
        <taxon>Craniata</taxon>
        <taxon>Vertebrata</taxon>
        <taxon>Euteleostomi</taxon>
        <taxon>Mammalia</taxon>
        <taxon>Eutheria</taxon>
        <taxon>Laurasiatheria</taxon>
        <taxon>Artiodactyla</taxon>
        <taxon>Whippomorpha</taxon>
        <taxon>Cetacea</taxon>
        <taxon>Mysticeti</taxon>
        <taxon>Eschrichtiidae</taxon>
        <taxon>Eschrichtius</taxon>
    </lineage>
</organism>
<dbReference type="GO" id="GO:0006412">
    <property type="term" value="P:translation"/>
    <property type="evidence" value="ECO:0007669"/>
    <property type="project" value="InterPro"/>
</dbReference>
<evidence type="ECO:0000256" key="2">
    <source>
        <dbReference type="ARBA" id="ARBA00011133"/>
    </source>
</evidence>
<dbReference type="PANTHER" id="PTHR10114">
    <property type="entry name" value="60S RIBOSOMAL PROTEIN L36"/>
    <property type="match status" value="1"/>
</dbReference>
<gene>
    <name evidence="9" type="ORF">J1605_008118</name>
</gene>
<dbReference type="InterPro" id="IPR038097">
    <property type="entry name" value="Ribosomal_eL36_sf"/>
</dbReference>
<dbReference type="Proteomes" id="UP001159641">
    <property type="component" value="Unassembled WGS sequence"/>
</dbReference>
<evidence type="ECO:0000256" key="6">
    <source>
        <dbReference type="ARBA" id="ARBA00035226"/>
    </source>
</evidence>
<feature type="region of interest" description="Disordered" evidence="8">
    <location>
        <begin position="17"/>
        <end position="56"/>
    </location>
</feature>
<comment type="caution">
    <text evidence="9">The sequence shown here is derived from an EMBL/GenBank/DDBJ whole genome shotgun (WGS) entry which is preliminary data.</text>
</comment>
<dbReference type="GO" id="GO:0005840">
    <property type="term" value="C:ribosome"/>
    <property type="evidence" value="ECO:0007669"/>
    <property type="project" value="UniProtKB-KW"/>
</dbReference>
<evidence type="ECO:0000256" key="4">
    <source>
        <dbReference type="ARBA" id="ARBA00023274"/>
    </source>
</evidence>
<dbReference type="EMBL" id="JAIQCJ010002046">
    <property type="protein sequence ID" value="KAJ8784466.1"/>
    <property type="molecule type" value="Genomic_DNA"/>
</dbReference>
<comment type="similarity">
    <text evidence="1">Belongs to the eukaryotic ribosomal protein eL36 family.</text>
</comment>
<accession>A0AB34GVK5</accession>
<dbReference type="AlphaFoldDB" id="A0AB34GVK5"/>
<dbReference type="GO" id="GO:1990904">
    <property type="term" value="C:ribonucleoprotein complex"/>
    <property type="evidence" value="ECO:0007669"/>
    <property type="project" value="UniProtKB-KW"/>
</dbReference>
<evidence type="ECO:0000256" key="1">
    <source>
        <dbReference type="ARBA" id="ARBA00006509"/>
    </source>
</evidence>
<evidence type="ECO:0000256" key="7">
    <source>
        <dbReference type="ARBA" id="ARBA00035331"/>
    </source>
</evidence>
<evidence type="ECO:0000256" key="3">
    <source>
        <dbReference type="ARBA" id="ARBA00022980"/>
    </source>
</evidence>
<feature type="region of interest" description="Disordered" evidence="8">
    <location>
        <begin position="85"/>
        <end position="127"/>
    </location>
</feature>
<evidence type="ECO:0000313" key="10">
    <source>
        <dbReference type="Proteomes" id="UP001159641"/>
    </source>
</evidence>
<feature type="compositionally biased region" description="Basic and acidic residues" evidence="8">
    <location>
        <begin position="97"/>
        <end position="109"/>
    </location>
</feature>
<reference evidence="9 10" key="1">
    <citation type="submission" date="2022-11" db="EMBL/GenBank/DDBJ databases">
        <title>Whole genome sequence of Eschrichtius robustus ER-17-0199.</title>
        <authorList>
            <person name="Bruniche-Olsen A."/>
            <person name="Black A.N."/>
            <person name="Fields C.J."/>
            <person name="Walden K."/>
            <person name="Dewoody J.A."/>
        </authorList>
    </citation>
    <scope>NUCLEOTIDE SEQUENCE [LARGE SCALE GENOMIC DNA]</scope>
    <source>
        <strain evidence="9">ER-17-0199</strain>
        <tissue evidence="9">Blubber</tissue>
    </source>
</reference>
<keyword evidence="3" id="KW-0689">Ribosomal protein</keyword>
<dbReference type="InterPro" id="IPR000509">
    <property type="entry name" value="Ribosomal_eL36"/>
</dbReference>
<comment type="subunit">
    <text evidence="2">Component of the large ribosomal subunit.</text>
</comment>
<sequence>MECYSAIKRNRLLAFPPWQPLKSSSHSSVLPHGCGPQQGPQSDQEVSKPRHSHRRGCLTKHTKFVRDMIREVCCFTPYERRAMAAQGLQGQEGPQVHQEKGGDTHPCQEEEREAEQCPGCHEEGSSQEGVSLLPLCTIKLFQKKKKGTDY</sequence>